<dbReference type="EMBL" id="JBOK01000002">
    <property type="protein sequence ID" value="EXU81608.1"/>
    <property type="molecule type" value="Genomic_DNA"/>
</dbReference>
<evidence type="ECO:0000313" key="1">
    <source>
        <dbReference type="EMBL" id="EXU81608.1"/>
    </source>
</evidence>
<comment type="caution">
    <text evidence="1">The sequence shown here is derived from an EMBL/GenBank/DDBJ whole genome shotgun (WGS) entry which is preliminary data.</text>
</comment>
<dbReference type="STRING" id="225991.MA05_02340"/>
<dbReference type="PROSITE" id="PS51257">
    <property type="entry name" value="PROKAR_LIPOPROTEIN"/>
    <property type="match status" value="1"/>
</dbReference>
<dbReference type="Proteomes" id="UP000020766">
    <property type="component" value="Unassembled WGS sequence"/>
</dbReference>
<name>A0A014NQ49_9BURK</name>
<dbReference type="PATRIC" id="fig|1457173.3.peg.486"/>
<keyword evidence="2" id="KW-1185">Reference proteome</keyword>
<organism evidence="1 2">
    <name type="scientific">Comamonas aquatica DA1877</name>
    <dbReference type="NCBI Taxonomy" id="1457173"/>
    <lineage>
        <taxon>Bacteria</taxon>
        <taxon>Pseudomonadati</taxon>
        <taxon>Pseudomonadota</taxon>
        <taxon>Betaproteobacteria</taxon>
        <taxon>Burkholderiales</taxon>
        <taxon>Comamonadaceae</taxon>
        <taxon>Comamonas</taxon>
    </lineage>
</organism>
<sequence length="169" mass="19233">MTARPGQAQGWRWAWVVAGCMALSACMVPQWQKPGTPAAQIAQGIGAPQVKVALADGSERWVYSFQPAGQQVYHMVMDGQERLLRVEQVLQEAYFQRLRVGVDDRQSVRDFFGRPALVEGVANFKGDIWTYRIRENGIDRQAHVFLDPQGVVRRVMFTDERRLDDDTRP</sequence>
<gene>
    <name evidence="1" type="ORF">AX13_07335</name>
</gene>
<dbReference type="RefSeq" id="WP_043378554.1">
    <property type="nucleotide sequence ID" value="NZ_JBOK01000002.1"/>
</dbReference>
<proteinExistence type="predicted"/>
<dbReference type="AlphaFoldDB" id="A0A014NQ49"/>
<evidence type="ECO:0000313" key="2">
    <source>
        <dbReference type="Proteomes" id="UP000020766"/>
    </source>
</evidence>
<protein>
    <submittedName>
        <fullName evidence="1">Membrane protein</fullName>
    </submittedName>
</protein>
<reference evidence="1 2" key="1">
    <citation type="submission" date="2014-01" db="EMBL/GenBank/DDBJ databases">
        <title>Interspecies Systems Biology Uncovers Metabolites Affecting C. elegans Gene Expression and Life History Traits.</title>
        <authorList>
            <person name="Watson E."/>
            <person name="Macneil L.T."/>
            <person name="Ritter A.D."/>
            <person name="Yilmaz L.S."/>
            <person name="Rosebrock A.P."/>
            <person name="Caudy A.A."/>
            <person name="Walhout A.J."/>
        </authorList>
    </citation>
    <scope>NUCLEOTIDE SEQUENCE [LARGE SCALE GENOMIC DNA]</scope>
    <source>
        <strain evidence="1 2">DA1877</strain>
    </source>
</reference>
<accession>A0A014NQ49</accession>